<dbReference type="STRING" id="6290.A0A0N4WQG8"/>
<dbReference type="AlphaFoldDB" id="A0A0N4WQG8"/>
<reference evidence="3" key="1">
    <citation type="submission" date="2016-04" db="UniProtKB">
        <authorList>
            <consortium name="WormBaseParasite"/>
        </authorList>
    </citation>
    <scope>IDENTIFICATION</scope>
</reference>
<evidence type="ECO:0000313" key="2">
    <source>
        <dbReference type="Proteomes" id="UP000268014"/>
    </source>
</evidence>
<dbReference type="Proteomes" id="UP000268014">
    <property type="component" value="Unassembled WGS sequence"/>
</dbReference>
<dbReference type="WBParaSite" id="HPLM_0001367201-mRNA-1">
    <property type="protein sequence ID" value="HPLM_0001367201-mRNA-1"/>
    <property type="gene ID" value="HPLM_0001367201"/>
</dbReference>
<accession>A0A0N4WQG8</accession>
<dbReference type="OMA" id="KRWNTLC"/>
<dbReference type="PANTHER" id="PTHR47331">
    <property type="entry name" value="PHD-TYPE DOMAIN-CONTAINING PROTEIN"/>
    <property type="match status" value="1"/>
</dbReference>
<keyword evidence="2" id="KW-1185">Reference proteome</keyword>
<proteinExistence type="predicted"/>
<dbReference type="InterPro" id="IPR008042">
    <property type="entry name" value="Retrotrans_Pao"/>
</dbReference>
<evidence type="ECO:0000313" key="1">
    <source>
        <dbReference type="EMBL" id="VDO50143.1"/>
    </source>
</evidence>
<gene>
    <name evidence="1" type="ORF">HPLM_LOCUS13664</name>
</gene>
<sequence length="533" mass="61307">MVFDASSHFRNCSGLIDVLHQGPLILPVLYAMLLRFQIPKFVVTSDVEKAFLQVRLHELDCEATLFLVRYYEKNPEEENLITYRFSRVTCLNVSPFLLGVTVHLHLRNEANGKRLEKELRDRFYVDNLILAAETPEEAVHKYRCAREIFAEIRMNLREFLSNDRVVNERLVRESRASTRYQKVVGILSERRNDKLSIRCNLPLTPHLTKRIVARLIASVYDPFEWLVPLLTQAKRFQQDLWKQRYGWDTPLPENLQKRWNTLCKNAHPVEATEQPRTQQFSSLLRRQLHRYVSMRVYLGGEQSTLVMAECKLPSIKSNPTITKMETNALAIALCLALSIFQVLNERIPHGMKNAYIFSDSQVALSWLASNSTATNFGMLVNNRLKEIRRIVEAFSSEGVQVYFKFVPTNQNPADASSSLGHGQRAQHTHRRHLEIVSTGSLGRTYYRRSNGEGEVTELLQPEPSPLDREEAEITQQNAELMENVAVDKAMMWRQIDGEIFDAHAETEEFDNLIDELESESKCNVNPGASVEAS</sequence>
<dbReference type="OrthoDB" id="5877161at2759"/>
<dbReference type="InterPro" id="IPR043502">
    <property type="entry name" value="DNA/RNA_pol_sf"/>
</dbReference>
<protein>
    <submittedName>
        <fullName evidence="3">Integrase catalytic domain-containing protein</fullName>
    </submittedName>
</protein>
<dbReference type="Gene3D" id="3.30.420.10">
    <property type="entry name" value="Ribonuclease H-like superfamily/Ribonuclease H"/>
    <property type="match status" value="1"/>
</dbReference>
<dbReference type="SUPFAM" id="SSF56672">
    <property type="entry name" value="DNA/RNA polymerases"/>
    <property type="match status" value="1"/>
</dbReference>
<dbReference type="GO" id="GO:0003676">
    <property type="term" value="F:nucleic acid binding"/>
    <property type="evidence" value="ECO:0007669"/>
    <property type="project" value="InterPro"/>
</dbReference>
<reference evidence="1 2" key="2">
    <citation type="submission" date="2018-11" db="EMBL/GenBank/DDBJ databases">
        <authorList>
            <consortium name="Pathogen Informatics"/>
        </authorList>
    </citation>
    <scope>NUCLEOTIDE SEQUENCE [LARGE SCALE GENOMIC DNA]</scope>
    <source>
        <strain evidence="1 2">MHpl1</strain>
    </source>
</reference>
<evidence type="ECO:0000313" key="3">
    <source>
        <dbReference type="WBParaSite" id="HPLM_0001367201-mRNA-1"/>
    </source>
</evidence>
<organism evidence="3">
    <name type="scientific">Haemonchus placei</name>
    <name type="common">Barber's pole worm</name>
    <dbReference type="NCBI Taxonomy" id="6290"/>
    <lineage>
        <taxon>Eukaryota</taxon>
        <taxon>Metazoa</taxon>
        <taxon>Ecdysozoa</taxon>
        <taxon>Nematoda</taxon>
        <taxon>Chromadorea</taxon>
        <taxon>Rhabditida</taxon>
        <taxon>Rhabditina</taxon>
        <taxon>Rhabditomorpha</taxon>
        <taxon>Strongyloidea</taxon>
        <taxon>Trichostrongylidae</taxon>
        <taxon>Haemonchus</taxon>
    </lineage>
</organism>
<dbReference type="EMBL" id="UZAF01018294">
    <property type="protein sequence ID" value="VDO50143.1"/>
    <property type="molecule type" value="Genomic_DNA"/>
</dbReference>
<dbReference type="Pfam" id="PF05380">
    <property type="entry name" value="Peptidase_A17"/>
    <property type="match status" value="1"/>
</dbReference>
<name>A0A0N4WQG8_HAEPC</name>
<dbReference type="InterPro" id="IPR036397">
    <property type="entry name" value="RNaseH_sf"/>
</dbReference>
<dbReference type="GO" id="GO:0006259">
    <property type="term" value="P:DNA metabolic process"/>
    <property type="evidence" value="ECO:0007669"/>
    <property type="project" value="UniProtKB-ARBA"/>
</dbReference>